<feature type="transmembrane region" description="Helical" evidence="1">
    <location>
        <begin position="55"/>
        <end position="76"/>
    </location>
</feature>
<keyword evidence="1" id="KW-1133">Transmembrane helix</keyword>
<proteinExistence type="predicted"/>
<evidence type="ECO:0000313" key="3">
    <source>
        <dbReference type="Proteomes" id="UP001501285"/>
    </source>
</evidence>
<organism evidence="2 3">
    <name type="scientific">Terrabacter terrae</name>
    <dbReference type="NCBI Taxonomy" id="318434"/>
    <lineage>
        <taxon>Bacteria</taxon>
        <taxon>Bacillati</taxon>
        <taxon>Actinomycetota</taxon>
        <taxon>Actinomycetes</taxon>
        <taxon>Micrococcales</taxon>
        <taxon>Intrasporangiaceae</taxon>
        <taxon>Terrabacter</taxon>
    </lineage>
</organism>
<sequence>MSRGTLALDRVMTALAGLVLVALGVLGILWWAGRLGSVPDHVDLSGIRWWPRQQWWPWALGVGGVILALLGLRWLLAHLPRRGISVLSLPGSDPEGRLLVAAGPVIDAAADALARTPGVRSARGRVNHDRGRIVAHFDATIERGADLRTVADAADTVTGELQAALERQDLTGLVQLRTAGRNRAMPRVY</sequence>
<name>A0ABN2U825_9MICO</name>
<keyword evidence="1" id="KW-0812">Transmembrane</keyword>
<accession>A0ABN2U825</accession>
<dbReference type="RefSeq" id="WP_343990898.1">
    <property type="nucleotide sequence ID" value="NZ_BAAANB010000021.1"/>
</dbReference>
<evidence type="ECO:0000313" key="2">
    <source>
        <dbReference type="EMBL" id="GAA2030636.1"/>
    </source>
</evidence>
<evidence type="ECO:0008006" key="4">
    <source>
        <dbReference type="Google" id="ProtNLM"/>
    </source>
</evidence>
<gene>
    <name evidence="2" type="ORF">GCM10009740_20390</name>
</gene>
<feature type="transmembrane region" description="Helical" evidence="1">
    <location>
        <begin position="12"/>
        <end position="32"/>
    </location>
</feature>
<dbReference type="Proteomes" id="UP001501285">
    <property type="component" value="Unassembled WGS sequence"/>
</dbReference>
<evidence type="ECO:0000256" key="1">
    <source>
        <dbReference type="SAM" id="Phobius"/>
    </source>
</evidence>
<reference evidence="2 3" key="1">
    <citation type="journal article" date="2019" name="Int. J. Syst. Evol. Microbiol.">
        <title>The Global Catalogue of Microorganisms (GCM) 10K type strain sequencing project: providing services to taxonomists for standard genome sequencing and annotation.</title>
        <authorList>
            <consortium name="The Broad Institute Genomics Platform"/>
            <consortium name="The Broad Institute Genome Sequencing Center for Infectious Disease"/>
            <person name="Wu L."/>
            <person name="Ma J."/>
        </authorList>
    </citation>
    <scope>NUCLEOTIDE SEQUENCE [LARGE SCALE GENOMIC DNA]</scope>
    <source>
        <strain evidence="2 3">JCM 14283</strain>
    </source>
</reference>
<protein>
    <recommendedName>
        <fullName evidence="4">Alkaline shock response membrane anchor protein AmaP</fullName>
    </recommendedName>
</protein>
<dbReference type="EMBL" id="BAAANB010000021">
    <property type="protein sequence ID" value="GAA2030636.1"/>
    <property type="molecule type" value="Genomic_DNA"/>
</dbReference>
<comment type="caution">
    <text evidence="2">The sequence shown here is derived from an EMBL/GenBank/DDBJ whole genome shotgun (WGS) entry which is preliminary data.</text>
</comment>
<keyword evidence="3" id="KW-1185">Reference proteome</keyword>
<keyword evidence="1" id="KW-0472">Membrane</keyword>